<protein>
    <submittedName>
        <fullName evidence="2">Uncharacterized protein</fullName>
    </submittedName>
</protein>
<keyword evidence="1" id="KW-1133">Transmembrane helix</keyword>
<name>A0A1X7SFA5_AMPQE</name>
<keyword evidence="1" id="KW-0472">Membrane</keyword>
<dbReference type="InParanoid" id="A0A1X7SFA5"/>
<feature type="transmembrane region" description="Helical" evidence="1">
    <location>
        <begin position="20"/>
        <end position="47"/>
    </location>
</feature>
<dbReference type="EnsemblMetazoa" id="Aqu2.1.00736_001">
    <property type="protein sequence ID" value="Aqu2.1.00736_001"/>
    <property type="gene ID" value="Aqu2.1.00736"/>
</dbReference>
<dbReference type="AlphaFoldDB" id="A0A1X7SFA5"/>
<organism evidence="2">
    <name type="scientific">Amphimedon queenslandica</name>
    <name type="common">Sponge</name>
    <dbReference type="NCBI Taxonomy" id="400682"/>
    <lineage>
        <taxon>Eukaryota</taxon>
        <taxon>Metazoa</taxon>
        <taxon>Porifera</taxon>
        <taxon>Demospongiae</taxon>
        <taxon>Heteroscleromorpha</taxon>
        <taxon>Haplosclerida</taxon>
        <taxon>Niphatidae</taxon>
        <taxon>Amphimedon</taxon>
    </lineage>
</organism>
<reference evidence="2" key="1">
    <citation type="submission" date="2017-05" db="UniProtKB">
        <authorList>
            <consortium name="EnsemblMetazoa"/>
        </authorList>
    </citation>
    <scope>IDENTIFICATION</scope>
</reference>
<proteinExistence type="predicted"/>
<evidence type="ECO:0000313" key="2">
    <source>
        <dbReference type="EnsemblMetazoa" id="Aqu2.1.00736_001"/>
    </source>
</evidence>
<accession>A0A1X7SFA5</accession>
<evidence type="ECO:0000256" key="1">
    <source>
        <dbReference type="SAM" id="Phobius"/>
    </source>
</evidence>
<sequence length="65" mass="7771">ILPPLMASAFVLRWLRQLVMLLFVTCFLMSGLVLNLLQLFVLPFWWINKMVYRIANAKIVYFHWA</sequence>
<keyword evidence="1" id="KW-0812">Transmembrane</keyword>